<evidence type="ECO:0000313" key="2">
    <source>
        <dbReference type="Proteomes" id="UP001197236"/>
    </source>
</evidence>
<dbReference type="RefSeq" id="WP_218995248.1">
    <property type="nucleotide sequence ID" value="NZ_JAHVXU010000003.1"/>
</dbReference>
<dbReference type="EMBL" id="JAHVXZ010000003">
    <property type="protein sequence ID" value="MBW1257117.1"/>
    <property type="molecule type" value="Genomic_DNA"/>
</dbReference>
<accession>A0ABS6VE10</accession>
<organism evidence="1 2">
    <name type="scientific">Pantoea allii</name>
    <dbReference type="NCBI Taxonomy" id="574096"/>
    <lineage>
        <taxon>Bacteria</taxon>
        <taxon>Pseudomonadati</taxon>
        <taxon>Pseudomonadota</taxon>
        <taxon>Gammaproteobacteria</taxon>
        <taxon>Enterobacterales</taxon>
        <taxon>Erwiniaceae</taxon>
        <taxon>Pantoea</taxon>
    </lineage>
</organism>
<evidence type="ECO:0000313" key="1">
    <source>
        <dbReference type="EMBL" id="MBW1257117.1"/>
    </source>
</evidence>
<sequence length="155" mass="17570">MTSLRNLLVIGTNYLVDNNLINLDSSKDLGEPSGHAFTEISGKKSVIIWQGINCEEIKISVWWDYDHENHPQANKTGTSREGFQTSRPLAKSQHYPKFIGAMVSGWLERKTSKHLQGEKNEGLVDTYIRRTNKIELEGLPKTDGKGFKTSGKFYR</sequence>
<gene>
    <name evidence="1" type="ORF">KYI95_07830</name>
</gene>
<reference evidence="1 2" key="1">
    <citation type="submission" date="2021-07" db="EMBL/GenBank/DDBJ databases">
        <title>A novel phosphonate cluster across the Pantoea species complex is important for pathogenicity in onion.</title>
        <authorList>
            <person name="Zhao M."/>
            <person name="Stice S."/>
            <person name="Shin G.Y."/>
            <person name="Coutinho T."/>
            <person name="Gitaitis R."/>
            <person name="Kvitko B."/>
            <person name="Dutta B."/>
        </authorList>
    </citation>
    <scope>NUCLEOTIDE SEQUENCE [LARGE SCALE GENOMIC DNA]</scope>
    <source>
        <strain evidence="1 2">BD 382</strain>
    </source>
</reference>
<protein>
    <submittedName>
        <fullName evidence="1">Uncharacterized protein</fullName>
    </submittedName>
</protein>
<dbReference type="Proteomes" id="UP001197236">
    <property type="component" value="Unassembled WGS sequence"/>
</dbReference>
<proteinExistence type="predicted"/>
<comment type="caution">
    <text evidence="1">The sequence shown here is derived from an EMBL/GenBank/DDBJ whole genome shotgun (WGS) entry which is preliminary data.</text>
</comment>
<keyword evidence="2" id="KW-1185">Reference proteome</keyword>
<name>A0ABS6VE10_9GAMM</name>